<dbReference type="SUPFAM" id="SSF103511">
    <property type="entry name" value="Chlorophyll a-b binding protein"/>
    <property type="match status" value="1"/>
</dbReference>
<dbReference type="GO" id="GO:0009522">
    <property type="term" value="C:photosystem I"/>
    <property type="evidence" value="ECO:0007669"/>
    <property type="project" value="UniProtKB-KW"/>
</dbReference>
<name>A0A835GZH2_9MAGN</name>
<dbReference type="GO" id="GO:0009765">
    <property type="term" value="P:photosynthesis, light harvesting"/>
    <property type="evidence" value="ECO:0007669"/>
    <property type="project" value="InterPro"/>
</dbReference>
<dbReference type="Pfam" id="PF00504">
    <property type="entry name" value="Chloroa_b-bind"/>
    <property type="match status" value="1"/>
</dbReference>
<evidence type="ECO:0000313" key="10">
    <source>
        <dbReference type="EMBL" id="KAF9589624.1"/>
    </source>
</evidence>
<keyword evidence="4 8" id="KW-0602">Photosynthesis</keyword>
<sequence length="174" mass="19382">MEVTLWLTQKGEIDAKSLARRSTLTNSGSNRSQPYDQPSSNNGSNRNQWIHAPKKVSKPTTDQPLWFMGAKTPEYLDGTLKLAGDIIGTKFEDANIKSTPFQPYNEVFGLQRFRECELIHGRWAMLATLGALIVESTTGVTWQDTGKVAGYLLMRPLSNSAQIHLSDNVLDLID</sequence>
<evidence type="ECO:0000256" key="1">
    <source>
        <dbReference type="ARBA" id="ARBA00004334"/>
    </source>
</evidence>
<dbReference type="GO" id="GO:0009535">
    <property type="term" value="C:chloroplast thylakoid membrane"/>
    <property type="evidence" value="ECO:0007669"/>
    <property type="project" value="UniProtKB-SubCell"/>
</dbReference>
<dbReference type="PANTHER" id="PTHR21649">
    <property type="entry name" value="CHLOROPHYLL A/B BINDING PROTEIN"/>
    <property type="match status" value="1"/>
</dbReference>
<evidence type="ECO:0000256" key="4">
    <source>
        <dbReference type="ARBA" id="ARBA00022531"/>
    </source>
</evidence>
<keyword evidence="3 8" id="KW-0150">Chloroplast</keyword>
<keyword evidence="8" id="KW-0793">Thylakoid</keyword>
<dbReference type="GO" id="GO:0016168">
    <property type="term" value="F:chlorophyll binding"/>
    <property type="evidence" value="ECO:0007669"/>
    <property type="project" value="UniProtKB-KW"/>
</dbReference>
<evidence type="ECO:0000256" key="5">
    <source>
        <dbReference type="ARBA" id="ARBA00022640"/>
    </source>
</evidence>
<evidence type="ECO:0000256" key="2">
    <source>
        <dbReference type="ARBA" id="ARBA00022494"/>
    </source>
</evidence>
<feature type="binding site" evidence="7">
    <location>
        <position position="117"/>
    </location>
    <ligand>
        <name>chlorophyll a</name>
        <dbReference type="ChEBI" id="CHEBI:58416"/>
        <label>1</label>
    </ligand>
</feature>
<proteinExistence type="inferred from homology"/>
<comment type="function">
    <text evidence="8">The light-harvesting complex (LHC) functions as a light receptor, it captures and delivers excitation energy to photosystems with which it is closely associated.</text>
</comment>
<organism evidence="10 11">
    <name type="scientific">Coptis chinensis</name>
    <dbReference type="NCBI Taxonomy" id="261450"/>
    <lineage>
        <taxon>Eukaryota</taxon>
        <taxon>Viridiplantae</taxon>
        <taxon>Streptophyta</taxon>
        <taxon>Embryophyta</taxon>
        <taxon>Tracheophyta</taxon>
        <taxon>Spermatophyta</taxon>
        <taxon>Magnoliopsida</taxon>
        <taxon>Ranunculales</taxon>
        <taxon>Ranunculaceae</taxon>
        <taxon>Coptidoideae</taxon>
        <taxon>Coptis</taxon>
    </lineage>
</organism>
<keyword evidence="8" id="KW-0604">Photosystem II</keyword>
<protein>
    <recommendedName>
        <fullName evidence="8">Chlorophyll a-b binding protein, chloroplastic</fullName>
    </recommendedName>
</protein>
<comment type="similarity">
    <text evidence="8">Belongs to the light-harvesting chlorophyll a/b-binding (LHC) protein family.</text>
</comment>
<comment type="subcellular location">
    <subcellularLocation>
        <location evidence="1 8">Plastid</location>
        <location evidence="1 8">Chloroplast thylakoid membrane</location>
    </subcellularLocation>
</comment>
<evidence type="ECO:0000256" key="9">
    <source>
        <dbReference type="SAM" id="MobiDB-lite"/>
    </source>
</evidence>
<keyword evidence="2 7" id="KW-0148">Chlorophyll</keyword>
<dbReference type="InterPro" id="IPR001344">
    <property type="entry name" value="Chloro_AB-bd_pln"/>
</dbReference>
<dbReference type="GO" id="GO:0009523">
    <property type="term" value="C:photosystem II"/>
    <property type="evidence" value="ECO:0007669"/>
    <property type="project" value="UniProtKB-KW"/>
</dbReference>
<keyword evidence="8" id="KW-0603">Photosystem I</keyword>
<keyword evidence="5 8" id="KW-0934">Plastid</keyword>
<feature type="binding site" description="axial binding residue" evidence="7">
    <location>
        <position position="122"/>
    </location>
    <ligand>
        <name>chlorophyll b</name>
        <dbReference type="ChEBI" id="CHEBI:61721"/>
        <label>1</label>
    </ligand>
    <ligandPart>
        <name>Mg</name>
        <dbReference type="ChEBI" id="CHEBI:25107"/>
    </ligandPart>
</feature>
<dbReference type="Gene3D" id="1.10.3460.10">
    <property type="entry name" value="Chlorophyll a/b binding protein domain"/>
    <property type="match status" value="1"/>
</dbReference>
<keyword evidence="11" id="KW-1185">Reference proteome</keyword>
<evidence type="ECO:0000256" key="7">
    <source>
        <dbReference type="PIRSR" id="PIRSR601344-1"/>
    </source>
</evidence>
<dbReference type="Proteomes" id="UP000631114">
    <property type="component" value="Unassembled WGS sequence"/>
</dbReference>
<dbReference type="EMBL" id="JADFTS010000009">
    <property type="protein sequence ID" value="KAF9589624.1"/>
    <property type="molecule type" value="Genomic_DNA"/>
</dbReference>
<comment type="caution">
    <text evidence="10">The sequence shown here is derived from an EMBL/GenBank/DDBJ whole genome shotgun (WGS) entry which is preliminary data.</text>
</comment>
<feature type="binding site" evidence="7">
    <location>
        <position position="120"/>
    </location>
    <ligand>
        <name>chlorophyll a</name>
        <dbReference type="ChEBI" id="CHEBI:58416"/>
        <label>1</label>
    </ligand>
</feature>
<evidence type="ECO:0000256" key="6">
    <source>
        <dbReference type="ARBA" id="ARBA00022991"/>
    </source>
</evidence>
<dbReference type="OrthoDB" id="423598at2759"/>
<evidence type="ECO:0000256" key="8">
    <source>
        <dbReference type="RuleBase" id="RU363080"/>
    </source>
</evidence>
<dbReference type="InterPro" id="IPR022796">
    <property type="entry name" value="Chloroa_b-bind"/>
</dbReference>
<gene>
    <name evidence="10" type="ORF">IFM89_026573</name>
</gene>
<dbReference type="AlphaFoldDB" id="A0A835GZH2"/>
<evidence type="ECO:0000313" key="11">
    <source>
        <dbReference type="Proteomes" id="UP000631114"/>
    </source>
</evidence>
<feature type="region of interest" description="Disordered" evidence="9">
    <location>
        <begin position="18"/>
        <end position="63"/>
    </location>
</feature>
<reference evidence="10 11" key="1">
    <citation type="submission" date="2020-10" db="EMBL/GenBank/DDBJ databases">
        <title>The Coptis chinensis genome and diversification of protoberbering-type alkaloids.</title>
        <authorList>
            <person name="Wang B."/>
            <person name="Shu S."/>
            <person name="Song C."/>
            <person name="Liu Y."/>
        </authorList>
    </citation>
    <scope>NUCLEOTIDE SEQUENCE [LARGE SCALE GENOMIC DNA]</scope>
    <source>
        <strain evidence="10">HL-2020</strain>
        <tissue evidence="10">Leaf</tissue>
    </source>
</reference>
<feature type="compositionally biased region" description="Polar residues" evidence="9">
    <location>
        <begin position="20"/>
        <end position="48"/>
    </location>
</feature>
<evidence type="ECO:0000256" key="3">
    <source>
        <dbReference type="ARBA" id="ARBA00022528"/>
    </source>
</evidence>
<keyword evidence="6 8" id="KW-0157">Chromophore</keyword>
<accession>A0A835GZH2</accession>